<dbReference type="EMBL" id="QJJS01000027">
    <property type="protein sequence ID" value="PXW92269.1"/>
    <property type="molecule type" value="Genomic_DNA"/>
</dbReference>
<gene>
    <name evidence="1" type="ORF">C7444_12724</name>
</gene>
<dbReference type="RefSeq" id="WP_146219451.1">
    <property type="nucleotide sequence ID" value="NZ_QJJS01000027.1"/>
</dbReference>
<organism evidence="1 2">
    <name type="scientific">Sphaerotilus hippei</name>
    <dbReference type="NCBI Taxonomy" id="744406"/>
    <lineage>
        <taxon>Bacteria</taxon>
        <taxon>Pseudomonadati</taxon>
        <taxon>Pseudomonadota</taxon>
        <taxon>Betaproteobacteria</taxon>
        <taxon>Burkholderiales</taxon>
        <taxon>Sphaerotilaceae</taxon>
        <taxon>Sphaerotilus</taxon>
    </lineage>
</organism>
<sequence>MNHLVVGLGGTGERLWRELVARRTGGAGEAARVVALLLDQGEPDRPSGRDETPQVQRLMLAATPAERQALRLGRPDLDRDEPRAQVRLLLAARHSEVLAALQRVRALSGGEPLCCHVLLQLGSATGAGLLIDLLGLLRLQLPAGTPICLHAQLPEPDTAGTTPWPAAQAQAAVLLQELQALADGAGWPGSLAGGDGTAALQGVPAFDRCWLSAAMDEDGLQPRDALQRLQHGAGWLQLLIDPPTPALAGLLAGSGPQRFAAAGHARVRCDARAIRTHLGHELLLRLLNQLRYQHWRPALGVVGHPSPLDRDVQVDEARLGAWGLSVEHLWLRAGMAEIDVPDQPEGQVEQQWQQLTAHALGLIEVVPPAQRAETLRRLMDEARDERFRGVGVQAAFDLPEHELQRRAVAVRQRIERTLWDDWRDRRRSLHGCGQLMARVLGWLDQQAQVLEEHRRGREMQALQLGQQADALMPASGRVRGGVWSLLGAGRAQDLKPLAFLLRDAALARTWALQAALALRFCVQLQVQLTTLQGMIDSSELALGALAQGVDRTAAAALPEPREATAADVLQADARLESRELLAEQRTRLVTGEAVLRPHLDTLWPMAFARWGDRPSFRALAQWLDEDASLPALLALCEARLPADAVQQVEQAAWARLGAAWQADPARRALDLDTLRRQAAVPMALQPGAIATVSEGRAGPQALAPEGPGAADDAEPAADVLLTWRVLTPATLAAWRRVQSLQQLLQAHRRGQGSAARALQLEPGRVWPDLVPPTEAQRQAHTRAVLLLADALGCIGPADPASAGSALVWVRRDGDGFEIERHPLGHDLGEAAAGQGSPVVDALHDTVLDTLLAHEPDADTLVRLRDTMLHRIDRLRPGWPAEGRDLESRAWNDAARTAMKILRQDMTP</sequence>
<protein>
    <recommendedName>
        <fullName evidence="3">Tubulin-like protein</fullName>
    </recommendedName>
</protein>
<dbReference type="Proteomes" id="UP000247811">
    <property type="component" value="Unassembled WGS sequence"/>
</dbReference>
<dbReference type="AlphaFoldDB" id="A0A318GUB5"/>
<reference evidence="1 2" key="1">
    <citation type="submission" date="2018-05" db="EMBL/GenBank/DDBJ databases">
        <title>Genomic Encyclopedia of Type Strains, Phase IV (KMG-IV): sequencing the most valuable type-strain genomes for metagenomic binning, comparative biology and taxonomic classification.</title>
        <authorList>
            <person name="Goeker M."/>
        </authorList>
    </citation>
    <scope>NUCLEOTIDE SEQUENCE [LARGE SCALE GENOMIC DNA]</scope>
    <source>
        <strain evidence="1 2">DSM 566</strain>
    </source>
</reference>
<dbReference type="OrthoDB" id="9149774at2"/>
<evidence type="ECO:0008006" key="3">
    <source>
        <dbReference type="Google" id="ProtNLM"/>
    </source>
</evidence>
<accession>A0A318GUB5</accession>
<keyword evidence="2" id="KW-1185">Reference proteome</keyword>
<proteinExistence type="predicted"/>
<evidence type="ECO:0000313" key="1">
    <source>
        <dbReference type="EMBL" id="PXW92269.1"/>
    </source>
</evidence>
<comment type="caution">
    <text evidence="1">The sequence shown here is derived from an EMBL/GenBank/DDBJ whole genome shotgun (WGS) entry which is preliminary data.</text>
</comment>
<name>A0A318GUB5_9BURK</name>
<evidence type="ECO:0000313" key="2">
    <source>
        <dbReference type="Proteomes" id="UP000247811"/>
    </source>
</evidence>